<proteinExistence type="predicted"/>
<organism evidence="2 3">
    <name type="scientific">Actinoplanes sandaracinus</name>
    <dbReference type="NCBI Taxonomy" id="3045177"/>
    <lineage>
        <taxon>Bacteria</taxon>
        <taxon>Bacillati</taxon>
        <taxon>Actinomycetota</taxon>
        <taxon>Actinomycetes</taxon>
        <taxon>Micromonosporales</taxon>
        <taxon>Micromonosporaceae</taxon>
        <taxon>Actinoplanes</taxon>
    </lineage>
</organism>
<dbReference type="SUPFAM" id="SSF52922">
    <property type="entry name" value="TK C-terminal domain-like"/>
    <property type="match status" value="1"/>
</dbReference>
<evidence type="ECO:0000313" key="2">
    <source>
        <dbReference type="EMBL" id="MDI6102993.1"/>
    </source>
</evidence>
<dbReference type="InterPro" id="IPR051157">
    <property type="entry name" value="PDH/Transketolase"/>
</dbReference>
<dbReference type="PANTHER" id="PTHR43825:SF5">
    <property type="entry name" value="HYPOTHETICAL TRANSKETOLASE FAMILY PROTEIN"/>
    <property type="match status" value="1"/>
</dbReference>
<dbReference type="SMART" id="SM00861">
    <property type="entry name" value="Transket_pyr"/>
    <property type="match status" value="1"/>
</dbReference>
<gene>
    <name evidence="2" type="ORF">QLQ12_30705</name>
</gene>
<accession>A0ABT6WTB5</accession>
<reference evidence="2 3" key="1">
    <citation type="submission" date="2023-05" db="EMBL/GenBank/DDBJ databases">
        <title>Actinoplanes sp. NEAU-A12 genome sequencing.</title>
        <authorList>
            <person name="Wang Z.-S."/>
        </authorList>
    </citation>
    <scope>NUCLEOTIDE SEQUENCE [LARGE SCALE GENOMIC DNA]</scope>
    <source>
        <strain evidence="2 3">NEAU-A12</strain>
    </source>
</reference>
<dbReference type="InterPro" id="IPR033248">
    <property type="entry name" value="Transketolase_C"/>
</dbReference>
<dbReference type="Pfam" id="PF02780">
    <property type="entry name" value="Transketolase_C"/>
    <property type="match status" value="1"/>
</dbReference>
<dbReference type="EMBL" id="JASCTH010000023">
    <property type="protein sequence ID" value="MDI6102993.1"/>
    <property type="molecule type" value="Genomic_DNA"/>
</dbReference>
<feature type="domain" description="Transketolase-like pyrimidine-binding" evidence="1">
    <location>
        <begin position="17"/>
        <end position="180"/>
    </location>
</feature>
<dbReference type="Pfam" id="PF02779">
    <property type="entry name" value="Transket_pyr"/>
    <property type="match status" value="1"/>
</dbReference>
<dbReference type="Gene3D" id="3.40.50.920">
    <property type="match status" value="1"/>
</dbReference>
<dbReference type="Gene3D" id="3.40.50.970">
    <property type="match status" value="1"/>
</dbReference>
<comment type="caution">
    <text evidence="2">The sequence shown here is derived from an EMBL/GenBank/DDBJ whole genome shotgun (WGS) entry which is preliminary data.</text>
</comment>
<dbReference type="CDD" id="cd07033">
    <property type="entry name" value="TPP_PYR_DXS_TK_like"/>
    <property type="match status" value="1"/>
</dbReference>
<evidence type="ECO:0000313" key="3">
    <source>
        <dbReference type="Proteomes" id="UP001241758"/>
    </source>
</evidence>
<name>A0ABT6WTB5_9ACTN</name>
<keyword evidence="3" id="KW-1185">Reference proteome</keyword>
<dbReference type="Proteomes" id="UP001241758">
    <property type="component" value="Unassembled WGS sequence"/>
</dbReference>
<dbReference type="InterPro" id="IPR005475">
    <property type="entry name" value="Transketolase-like_Pyr-bd"/>
</dbReference>
<dbReference type="SUPFAM" id="SSF52518">
    <property type="entry name" value="Thiamin diphosphate-binding fold (THDP-binding)"/>
    <property type="match status" value="1"/>
</dbReference>
<evidence type="ECO:0000259" key="1">
    <source>
        <dbReference type="SMART" id="SM00861"/>
    </source>
</evidence>
<dbReference type="InterPro" id="IPR009014">
    <property type="entry name" value="Transketo_C/PFOR_II"/>
</dbReference>
<dbReference type="InterPro" id="IPR029061">
    <property type="entry name" value="THDP-binding"/>
</dbReference>
<sequence length="323" mass="34596">MTVTMAIDTDWIERYSVASRDVYRRVLAELAAADPRIFCMDSDMGGFEDSFAAHLPEQYVNVGIAEANLLGMSAGLAATGLRPYANTIASFAAARACEQMKIDIAGNDLPVRVVVTHAGLSAGHYGPTHHAVEDIAIVRTLPNMTVVVPCDAAETEYAVRATADLPGPLFLRLGRAATPLVHTQPYEFRLGQAHELRAGDDVTIVATGPYPVVMALAAQRMLTGHGVHARVLNMHTVKPIDRAALVRAARQTRGIVTVEDHVVAGGLGAAVCEVVAEEHPCPVRRIGVPDRFNDFVADEKDLLVEAGVSPERIAEAALAVLRR</sequence>
<dbReference type="PANTHER" id="PTHR43825">
    <property type="entry name" value="PYRUVATE DEHYDROGENASE E1 COMPONENT"/>
    <property type="match status" value="1"/>
</dbReference>
<protein>
    <submittedName>
        <fullName evidence="2">Transketolase C-terminal domain-containing protein</fullName>
    </submittedName>
</protein>
<dbReference type="RefSeq" id="WP_282764000.1">
    <property type="nucleotide sequence ID" value="NZ_JASCTH010000023.1"/>
</dbReference>